<evidence type="ECO:0000313" key="5">
    <source>
        <dbReference type="Proteomes" id="UP000288805"/>
    </source>
</evidence>
<dbReference type="InterPro" id="IPR000834">
    <property type="entry name" value="Peptidase_M14"/>
</dbReference>
<dbReference type="InterPro" id="IPR050753">
    <property type="entry name" value="Peptidase_M14_domain"/>
</dbReference>
<evidence type="ECO:0000259" key="3">
    <source>
        <dbReference type="PROSITE" id="PS52035"/>
    </source>
</evidence>
<dbReference type="PROSITE" id="PS52035">
    <property type="entry name" value="PEPTIDASE_M14"/>
    <property type="match status" value="1"/>
</dbReference>
<keyword evidence="4" id="KW-0378">Hydrolase</keyword>
<sequence>MLLCYNMSYYLLIFELMNNRFMPEISKFHIQTLNTQKDYYACPDDETFQFMASVYSRSHHNMSLSKEFEGGITNGAFWYPIYGGMQDWNYIHGGCFELTLEISDNKWPNTIEVIWLEKNAGTLRQADSGGQLAGECLFSHISLDAS</sequence>
<comment type="similarity">
    <text evidence="1 2">Belongs to the peptidase M14 family.</text>
</comment>
<keyword evidence="4" id="KW-0645">Protease</keyword>
<dbReference type="Gene3D" id="3.40.630.10">
    <property type="entry name" value="Zn peptidases"/>
    <property type="match status" value="1"/>
</dbReference>
<feature type="domain" description="Peptidase M14" evidence="3">
    <location>
        <begin position="1"/>
        <end position="129"/>
    </location>
</feature>
<gene>
    <name evidence="4" type="primary">SOL1_0</name>
    <name evidence="4" type="ORF">CK203_034598</name>
</gene>
<reference evidence="4 5" key="1">
    <citation type="journal article" date="2018" name="PLoS Genet.">
        <title>Population sequencing reveals clonal diversity and ancestral inbreeding in the grapevine cultivar Chardonnay.</title>
        <authorList>
            <person name="Roach M.J."/>
            <person name="Johnson D.L."/>
            <person name="Bohlmann J."/>
            <person name="van Vuuren H.J."/>
            <person name="Jones S.J."/>
            <person name="Pretorius I.S."/>
            <person name="Schmidt S.A."/>
            <person name="Borneman A.R."/>
        </authorList>
    </citation>
    <scope>NUCLEOTIDE SEQUENCE [LARGE SCALE GENOMIC DNA]</scope>
    <source>
        <strain evidence="5">cv. Chardonnay</strain>
        <tissue evidence="4">Leaf</tissue>
    </source>
</reference>
<dbReference type="PANTHER" id="PTHR11532:SF57">
    <property type="entry name" value="CARBOXYPEPTIDASE D, B"/>
    <property type="match status" value="1"/>
</dbReference>
<evidence type="ECO:0000256" key="1">
    <source>
        <dbReference type="ARBA" id="ARBA00005988"/>
    </source>
</evidence>
<dbReference type="AlphaFoldDB" id="A0A438IDK8"/>
<dbReference type="EMBL" id="QGNW01000118">
    <property type="protein sequence ID" value="RVW94825.1"/>
    <property type="molecule type" value="Genomic_DNA"/>
</dbReference>
<accession>A0A438IDK8</accession>
<comment type="caution">
    <text evidence="4">The sequence shown here is derived from an EMBL/GenBank/DDBJ whole genome shotgun (WGS) entry which is preliminary data.</text>
</comment>
<dbReference type="GO" id="GO:0008270">
    <property type="term" value="F:zinc ion binding"/>
    <property type="evidence" value="ECO:0007669"/>
    <property type="project" value="InterPro"/>
</dbReference>
<evidence type="ECO:0000313" key="4">
    <source>
        <dbReference type="EMBL" id="RVW94825.1"/>
    </source>
</evidence>
<feature type="active site" description="Proton donor/acceptor" evidence="2">
    <location>
        <position position="101"/>
    </location>
</feature>
<organism evidence="4 5">
    <name type="scientific">Vitis vinifera</name>
    <name type="common">Grape</name>
    <dbReference type="NCBI Taxonomy" id="29760"/>
    <lineage>
        <taxon>Eukaryota</taxon>
        <taxon>Viridiplantae</taxon>
        <taxon>Streptophyta</taxon>
        <taxon>Embryophyta</taxon>
        <taxon>Tracheophyta</taxon>
        <taxon>Spermatophyta</taxon>
        <taxon>Magnoliopsida</taxon>
        <taxon>eudicotyledons</taxon>
        <taxon>Gunneridae</taxon>
        <taxon>Pentapetalae</taxon>
        <taxon>rosids</taxon>
        <taxon>Vitales</taxon>
        <taxon>Vitaceae</taxon>
        <taxon>Viteae</taxon>
        <taxon>Vitis</taxon>
    </lineage>
</organism>
<dbReference type="GO" id="GO:0004181">
    <property type="term" value="F:metallocarboxypeptidase activity"/>
    <property type="evidence" value="ECO:0007669"/>
    <property type="project" value="InterPro"/>
</dbReference>
<proteinExistence type="inferred from homology"/>
<dbReference type="GO" id="GO:0006508">
    <property type="term" value="P:proteolysis"/>
    <property type="evidence" value="ECO:0007669"/>
    <property type="project" value="InterPro"/>
</dbReference>
<dbReference type="Proteomes" id="UP000288805">
    <property type="component" value="Unassembled WGS sequence"/>
</dbReference>
<name>A0A438IDK8_VITVI</name>
<keyword evidence="4" id="KW-0121">Carboxypeptidase</keyword>
<dbReference type="PANTHER" id="PTHR11532">
    <property type="entry name" value="PROTEASE M14 CARBOXYPEPTIDASE"/>
    <property type="match status" value="1"/>
</dbReference>
<dbReference type="SUPFAM" id="SSF53187">
    <property type="entry name" value="Zn-dependent exopeptidases"/>
    <property type="match status" value="1"/>
</dbReference>
<evidence type="ECO:0000256" key="2">
    <source>
        <dbReference type="PROSITE-ProRule" id="PRU01379"/>
    </source>
</evidence>
<dbReference type="Pfam" id="PF00246">
    <property type="entry name" value="Peptidase_M14"/>
    <property type="match status" value="1"/>
</dbReference>
<protein>
    <submittedName>
        <fullName evidence="4">Carboxypeptidase SOL1</fullName>
    </submittedName>
</protein>